<dbReference type="SMART" id="SM00112">
    <property type="entry name" value="CA"/>
    <property type="match status" value="1"/>
</dbReference>
<dbReference type="PANTHER" id="PTHR24026">
    <property type="entry name" value="FAT ATYPICAL CADHERIN-RELATED"/>
    <property type="match status" value="1"/>
</dbReference>
<feature type="non-terminal residue" evidence="4">
    <location>
        <position position="1"/>
    </location>
</feature>
<accession>A0A383ARN7</accession>
<keyword evidence="2" id="KW-0472">Membrane</keyword>
<dbReference type="CDD" id="cd11304">
    <property type="entry name" value="Cadherin_repeat"/>
    <property type="match status" value="1"/>
</dbReference>
<dbReference type="EMBL" id="UINC01193947">
    <property type="protein sequence ID" value="SVE09798.1"/>
    <property type="molecule type" value="Genomic_DNA"/>
</dbReference>
<gene>
    <name evidence="4" type="ORF">METZ01_LOCUS462652</name>
</gene>
<dbReference type="Gene3D" id="2.60.40.60">
    <property type="entry name" value="Cadherins"/>
    <property type="match status" value="2"/>
</dbReference>
<feature type="non-terminal residue" evidence="4">
    <location>
        <position position="250"/>
    </location>
</feature>
<keyword evidence="2" id="KW-1133">Transmembrane helix</keyword>
<dbReference type="Pfam" id="PF00028">
    <property type="entry name" value="Cadherin"/>
    <property type="match status" value="1"/>
</dbReference>
<reference evidence="4" key="1">
    <citation type="submission" date="2018-05" db="EMBL/GenBank/DDBJ databases">
        <authorList>
            <person name="Lanie J.A."/>
            <person name="Ng W.-L."/>
            <person name="Kazmierczak K.M."/>
            <person name="Andrzejewski T.M."/>
            <person name="Davidsen T.M."/>
            <person name="Wayne K.J."/>
            <person name="Tettelin H."/>
            <person name="Glass J.I."/>
            <person name="Rusch D."/>
            <person name="Podicherti R."/>
            <person name="Tsui H.-C.T."/>
            <person name="Winkler M.E."/>
        </authorList>
    </citation>
    <scope>NUCLEOTIDE SEQUENCE</scope>
</reference>
<dbReference type="SUPFAM" id="SSF49313">
    <property type="entry name" value="Cadherin-like"/>
    <property type="match status" value="1"/>
</dbReference>
<evidence type="ECO:0000259" key="3">
    <source>
        <dbReference type="PROSITE" id="PS50268"/>
    </source>
</evidence>
<dbReference type="InterPro" id="IPR015919">
    <property type="entry name" value="Cadherin-like_sf"/>
</dbReference>
<evidence type="ECO:0000313" key="4">
    <source>
        <dbReference type="EMBL" id="SVE09798.1"/>
    </source>
</evidence>
<name>A0A383ARN7_9ZZZZ</name>
<dbReference type="GO" id="GO:0005509">
    <property type="term" value="F:calcium ion binding"/>
    <property type="evidence" value="ECO:0007669"/>
    <property type="project" value="InterPro"/>
</dbReference>
<evidence type="ECO:0000256" key="2">
    <source>
        <dbReference type="ARBA" id="ARBA00022989"/>
    </source>
</evidence>
<dbReference type="PROSITE" id="PS50268">
    <property type="entry name" value="CADHERIN_2"/>
    <property type="match status" value="1"/>
</dbReference>
<keyword evidence="1" id="KW-0812">Transmembrane</keyword>
<evidence type="ECO:0000256" key="1">
    <source>
        <dbReference type="ARBA" id="ARBA00022692"/>
    </source>
</evidence>
<dbReference type="GO" id="GO:0007156">
    <property type="term" value="P:homophilic cell adhesion via plasma membrane adhesion molecules"/>
    <property type="evidence" value="ECO:0007669"/>
    <property type="project" value="InterPro"/>
</dbReference>
<dbReference type="InterPro" id="IPR002126">
    <property type="entry name" value="Cadherin-like_dom"/>
</dbReference>
<proteinExistence type="predicted"/>
<organism evidence="4">
    <name type="scientific">marine metagenome</name>
    <dbReference type="NCBI Taxonomy" id="408172"/>
    <lineage>
        <taxon>unclassified sequences</taxon>
        <taxon>metagenomes</taxon>
        <taxon>ecological metagenomes</taxon>
    </lineage>
</organism>
<sequence>DAPTAVNISSLGVPEKIDGAIVGAVTTSDQDSGDTHTYSVSDDRFEIVDGNLKLKSGNTVEYATESTIVLSVTTTDAAGETFTQEYTLLVGSIQISSTSFAENSAGAVVGDLSITDPDFTANVTYTLSGDDSALFEVVNSQLKLKDGNSGDFETKSSYSVTISAADDANHSASLTYTINVTDVNEVPTAVALSASAIDENSAGAIIGDLTTSDVDAGDTHTYTLSGTDAASFEIVNGQLKLISTASANFE</sequence>
<dbReference type="PANTHER" id="PTHR24026:SF126">
    <property type="entry name" value="PROTOCADHERIN FAT 4"/>
    <property type="match status" value="1"/>
</dbReference>
<dbReference type="GO" id="GO:0005886">
    <property type="term" value="C:plasma membrane"/>
    <property type="evidence" value="ECO:0007669"/>
    <property type="project" value="UniProtKB-SubCell"/>
</dbReference>
<feature type="domain" description="Cadherin" evidence="3">
    <location>
        <begin position="106"/>
        <end position="189"/>
    </location>
</feature>
<dbReference type="AlphaFoldDB" id="A0A383ARN7"/>
<protein>
    <recommendedName>
        <fullName evidence="3">Cadherin domain-containing protein</fullName>
    </recommendedName>
</protein>